<dbReference type="Proteomes" id="UP001152797">
    <property type="component" value="Unassembled WGS sequence"/>
</dbReference>
<reference evidence="2 3" key="2">
    <citation type="submission" date="2024-05" db="EMBL/GenBank/DDBJ databases">
        <authorList>
            <person name="Chen Y."/>
            <person name="Shah S."/>
            <person name="Dougan E. K."/>
            <person name="Thang M."/>
            <person name="Chan C."/>
        </authorList>
    </citation>
    <scope>NUCLEOTIDE SEQUENCE [LARGE SCALE GENOMIC DNA]</scope>
</reference>
<keyword evidence="3" id="KW-1185">Reference proteome</keyword>
<evidence type="ECO:0000313" key="1">
    <source>
        <dbReference type="EMBL" id="CAI4013697.1"/>
    </source>
</evidence>
<proteinExistence type="predicted"/>
<dbReference type="EMBL" id="CAMXCT020006001">
    <property type="protein sequence ID" value="CAL1167072.1"/>
    <property type="molecule type" value="Genomic_DNA"/>
</dbReference>
<organism evidence="1">
    <name type="scientific">Cladocopium goreaui</name>
    <dbReference type="NCBI Taxonomy" id="2562237"/>
    <lineage>
        <taxon>Eukaryota</taxon>
        <taxon>Sar</taxon>
        <taxon>Alveolata</taxon>
        <taxon>Dinophyceae</taxon>
        <taxon>Suessiales</taxon>
        <taxon>Symbiodiniaceae</taxon>
        <taxon>Cladocopium</taxon>
    </lineage>
</organism>
<dbReference type="EMBL" id="CAMXCT010006001">
    <property type="protein sequence ID" value="CAI4013697.1"/>
    <property type="molecule type" value="Genomic_DNA"/>
</dbReference>
<gene>
    <name evidence="1" type="ORF">C1SCF055_LOCUS38651</name>
</gene>
<reference evidence="1" key="1">
    <citation type="submission" date="2022-10" db="EMBL/GenBank/DDBJ databases">
        <authorList>
            <person name="Chen Y."/>
            <person name="Dougan E. K."/>
            <person name="Chan C."/>
            <person name="Rhodes N."/>
            <person name="Thang M."/>
        </authorList>
    </citation>
    <scope>NUCLEOTIDE SEQUENCE</scope>
</reference>
<dbReference type="EMBL" id="CAMXCT030006001">
    <property type="protein sequence ID" value="CAL4801009.1"/>
    <property type="molecule type" value="Genomic_DNA"/>
</dbReference>
<evidence type="ECO:0000313" key="3">
    <source>
        <dbReference type="Proteomes" id="UP001152797"/>
    </source>
</evidence>
<comment type="caution">
    <text evidence="1">The sequence shown here is derived from an EMBL/GenBank/DDBJ whole genome shotgun (WGS) entry which is preliminary data.</text>
</comment>
<dbReference type="AlphaFoldDB" id="A0A9P1DQL1"/>
<sequence length="223" mass="24872">MMAKFKMSKRKRRAKVVSDCSVPTEHKCQCAKVILASTLSSEEQQRLRRALEVPRTEAVAPAEIIYRVNFVDGSELEITLDETSSVQDAVVAIAHQKGLSSGQLRLLVCSSPELLPVLRSVRLLEAAHGSTELMAALSSFYRLGKAHGLLSCEEVKFDHYASWAYLEEQETGGLVERELERDRNELDRNELCEGYQVTMPAMPGALPGQDFIKASSSRKACRW</sequence>
<protein>
    <submittedName>
        <fullName evidence="2">Pentatricopeptide repeat-containing protein, mitochondrial</fullName>
    </submittedName>
</protein>
<name>A0A9P1DQL1_9DINO</name>
<evidence type="ECO:0000313" key="2">
    <source>
        <dbReference type="EMBL" id="CAL4801009.1"/>
    </source>
</evidence>
<accession>A0A9P1DQL1</accession>